<dbReference type="WBParaSite" id="HPLM_0001611101-mRNA-1">
    <property type="protein sequence ID" value="HPLM_0001611101-mRNA-1"/>
    <property type="gene ID" value="HPLM_0001611101"/>
</dbReference>
<evidence type="ECO:0000256" key="4">
    <source>
        <dbReference type="ARBA" id="ARBA00022729"/>
    </source>
</evidence>
<dbReference type="AlphaFoldDB" id="A0A0N4WWH8"/>
<name>A0A0N4WWH8_HAEPC</name>
<dbReference type="GO" id="GO:0005576">
    <property type="term" value="C:extracellular region"/>
    <property type="evidence" value="ECO:0007669"/>
    <property type="project" value="UniProtKB-SubCell"/>
</dbReference>
<comment type="subcellular location">
    <subcellularLocation>
        <location evidence="1">Secreted</location>
    </subcellularLocation>
</comment>
<dbReference type="InterPro" id="IPR038479">
    <property type="entry name" value="Transthyretin-like_sf"/>
</dbReference>
<dbReference type="Proteomes" id="UP000268014">
    <property type="component" value="Unassembled WGS sequence"/>
</dbReference>
<evidence type="ECO:0000256" key="2">
    <source>
        <dbReference type="ARBA" id="ARBA00010112"/>
    </source>
</evidence>
<gene>
    <name evidence="6" type="ORF">HPLM_LOCUS16103</name>
</gene>
<keyword evidence="7" id="KW-1185">Reference proteome</keyword>
<keyword evidence="4 5" id="KW-0732">Signal</keyword>
<dbReference type="EMBL" id="UZAF01019279">
    <property type="protein sequence ID" value="VDO58836.1"/>
    <property type="molecule type" value="Genomic_DNA"/>
</dbReference>
<sequence length="186" mass="19514">MYSLVTCLLVLPFSLSQFPGFRPRPSIGVGGLGSGFGGPGAGALFPSGGGRSYAVRGRLVCGIQSAQGARVSLWESRGGGQPNVYDEEEISASGIIGLKAEFHGSSWSGGSNGNLFMTIMHNCDGNRQLTIALPPSYYNQGPVAIKTFDLGTINLEARYSEGNEFGGARFDGSRFGQFGRGPQPIL</sequence>
<feature type="signal peptide" evidence="5">
    <location>
        <begin position="1"/>
        <end position="16"/>
    </location>
</feature>
<evidence type="ECO:0000256" key="3">
    <source>
        <dbReference type="ARBA" id="ARBA00022525"/>
    </source>
</evidence>
<feature type="chain" id="PRO_5043124081" evidence="5">
    <location>
        <begin position="17"/>
        <end position="186"/>
    </location>
</feature>
<organism evidence="8">
    <name type="scientific">Haemonchus placei</name>
    <name type="common">Barber's pole worm</name>
    <dbReference type="NCBI Taxonomy" id="6290"/>
    <lineage>
        <taxon>Eukaryota</taxon>
        <taxon>Metazoa</taxon>
        <taxon>Ecdysozoa</taxon>
        <taxon>Nematoda</taxon>
        <taxon>Chromadorea</taxon>
        <taxon>Rhabditida</taxon>
        <taxon>Rhabditina</taxon>
        <taxon>Rhabditomorpha</taxon>
        <taxon>Strongyloidea</taxon>
        <taxon>Trichostrongylidae</taxon>
        <taxon>Haemonchus</taxon>
    </lineage>
</organism>
<reference evidence="8" key="1">
    <citation type="submission" date="2017-02" db="UniProtKB">
        <authorList>
            <consortium name="WormBaseParasite"/>
        </authorList>
    </citation>
    <scope>IDENTIFICATION</scope>
</reference>
<dbReference type="STRING" id="6290.A0A0N4WWH8"/>
<protein>
    <submittedName>
        <fullName evidence="8">Transthyretin-like family protein</fullName>
    </submittedName>
</protein>
<comment type="similarity">
    <text evidence="2">Belongs to the nematode transthyretin-like family.</text>
</comment>
<evidence type="ECO:0000313" key="8">
    <source>
        <dbReference type="WBParaSite" id="HPLM_0001611101-mRNA-1"/>
    </source>
</evidence>
<evidence type="ECO:0000256" key="1">
    <source>
        <dbReference type="ARBA" id="ARBA00004613"/>
    </source>
</evidence>
<evidence type="ECO:0000313" key="7">
    <source>
        <dbReference type="Proteomes" id="UP000268014"/>
    </source>
</evidence>
<dbReference type="PANTHER" id="PTHR21700">
    <property type="entry name" value="TRANSTHYRETIN-LIKE FAMILY PROTEIN-RELATED"/>
    <property type="match status" value="1"/>
</dbReference>
<keyword evidence="3" id="KW-0964">Secreted</keyword>
<proteinExistence type="inferred from homology"/>
<dbReference type="GO" id="GO:0009986">
    <property type="term" value="C:cell surface"/>
    <property type="evidence" value="ECO:0007669"/>
    <property type="project" value="InterPro"/>
</dbReference>
<evidence type="ECO:0000313" key="6">
    <source>
        <dbReference type="EMBL" id="VDO58836.1"/>
    </source>
</evidence>
<dbReference type="OrthoDB" id="5800079at2759"/>
<reference evidence="6 7" key="2">
    <citation type="submission" date="2018-11" db="EMBL/GenBank/DDBJ databases">
        <authorList>
            <consortium name="Pathogen Informatics"/>
        </authorList>
    </citation>
    <scope>NUCLEOTIDE SEQUENCE [LARGE SCALE GENOMIC DNA]</scope>
    <source>
        <strain evidence="6 7">MHpl1</strain>
    </source>
</reference>
<dbReference type="InterPro" id="IPR001534">
    <property type="entry name" value="Transthyretin-like"/>
</dbReference>
<evidence type="ECO:0000256" key="5">
    <source>
        <dbReference type="SAM" id="SignalP"/>
    </source>
</evidence>
<accession>A0A0N4WWH8</accession>
<dbReference type="PANTHER" id="PTHR21700:SF23">
    <property type="entry name" value="TRANSTHYRETIN-LIKE FAMILY PROTEIN"/>
    <property type="match status" value="1"/>
</dbReference>
<dbReference type="OMA" id="MTIMHNC"/>
<dbReference type="Gene3D" id="2.60.40.3330">
    <property type="match status" value="1"/>
</dbReference>